<feature type="region of interest" description="Disordered" evidence="1">
    <location>
        <begin position="1"/>
        <end position="69"/>
    </location>
</feature>
<feature type="transmembrane region" description="Helical" evidence="2">
    <location>
        <begin position="326"/>
        <end position="348"/>
    </location>
</feature>
<feature type="transmembrane region" description="Helical" evidence="2">
    <location>
        <begin position="161"/>
        <end position="181"/>
    </location>
</feature>
<feature type="transmembrane region" description="Helical" evidence="2">
    <location>
        <begin position="400"/>
        <end position="419"/>
    </location>
</feature>
<feature type="transmembrane region" description="Helical" evidence="2">
    <location>
        <begin position="264"/>
        <end position="285"/>
    </location>
</feature>
<evidence type="ECO:0008006" key="7">
    <source>
        <dbReference type="Google" id="ProtNLM"/>
    </source>
</evidence>
<keyword evidence="2" id="KW-0812">Transmembrane</keyword>
<protein>
    <recommendedName>
        <fullName evidence="7">DUF4173 domain-containing protein</fullName>
    </recommendedName>
</protein>
<feature type="transmembrane region" description="Helical" evidence="2">
    <location>
        <begin position="123"/>
        <end position="141"/>
    </location>
</feature>
<reference evidence="5 6" key="1">
    <citation type="submission" date="2024-04" db="EMBL/GenBank/DDBJ databases">
        <title>Arthrobacter sp. from Plains bison fecal sample.</title>
        <authorList>
            <person name="Ruzzini A."/>
        </authorList>
    </citation>
    <scope>NUCLEOTIDE SEQUENCE [LARGE SCALE GENOMIC DNA]</scope>
    <source>
        <strain evidence="5 6">EINP1</strain>
    </source>
</reference>
<organism evidence="5 6">
    <name type="scientific">Arthrobacter citreus</name>
    <dbReference type="NCBI Taxonomy" id="1670"/>
    <lineage>
        <taxon>Bacteria</taxon>
        <taxon>Bacillati</taxon>
        <taxon>Actinomycetota</taxon>
        <taxon>Actinomycetes</taxon>
        <taxon>Micrococcales</taxon>
        <taxon>Micrococcaceae</taxon>
        <taxon>Arthrobacter</taxon>
    </lineage>
</organism>
<gene>
    <name evidence="5" type="ORF">AAE021_11840</name>
</gene>
<evidence type="ECO:0000256" key="1">
    <source>
        <dbReference type="SAM" id="MobiDB-lite"/>
    </source>
</evidence>
<feature type="transmembrane region" description="Helical" evidence="2">
    <location>
        <begin position="228"/>
        <end position="252"/>
    </location>
</feature>
<feature type="compositionally biased region" description="Low complexity" evidence="1">
    <location>
        <begin position="1"/>
        <end position="24"/>
    </location>
</feature>
<feature type="transmembrane region" description="Helical" evidence="2">
    <location>
        <begin position="369"/>
        <end position="388"/>
    </location>
</feature>
<feature type="transmembrane region" description="Helical" evidence="2">
    <location>
        <begin position="431"/>
        <end position="454"/>
    </location>
</feature>
<name>A0ABZ2ZSV5_9MICC</name>
<accession>A0ABZ2ZSV5</accession>
<sequence length="652" mass="67356">MSCGTKAASGDTTTAASAAGTAGAPVQAEAQRQPEYAGVGAAHQDGHGQGHSPAGSVPETGAAPAAAPKKSNGAFAGIPVSDYIRDGIAALALILSLFMVWIVDDASAFSYGSYEESRAGTRIDVILITLVSLLSLGISYIWRAGVFGPSVGYRKIQDLKLLANIPYFILVLVYVALHLITSKTFEPSTFGTLGPALAFGLAGAVLAAQPRCGEIAPGDVDQPRNQRWIYVSLGIAGLATVVALVQIIRYWVAMGDTGFPDITGWGLAATLTALASAAVLVFIALQLNKRSDRWRRAGVILAFGSAFLSLIALFEDQTLLNLSLNSISPGFSVVFWMAFGAAVSAPSVARLTEASAVAPADARSGLQPWLLLAAGLSGVLTLTAAIGLITKATSDYSDGYVPQVLALFFGLLLTAGAVVTMRLMGKDPRSAYIIPTGYAGLLFVLGLVLMIVWAVQHEGYLGAVILLLTFVVPAAILSVLWLPRASREHFTSLPGGNGSGTSGFTFAGAPAAQPTAQTRVQQTPAQAAGQGQTQQAPQAQSGRPVQMKEQPVQPVKAESKKAETPAAAQKPSPGAGSTAGSTAAQPAADGGSDLMKEAANPQTPLARLQELAANHPETRPAVAANPSTYPALLTWLGQLGDPAVDQALRLRS</sequence>
<feature type="transmembrane region" description="Helical" evidence="2">
    <location>
        <begin position="187"/>
        <end position="208"/>
    </location>
</feature>
<dbReference type="Proteomes" id="UP001448858">
    <property type="component" value="Chromosome"/>
</dbReference>
<feature type="domain" description="Leucine rich repeat variant" evidence="3">
    <location>
        <begin position="595"/>
        <end position="651"/>
    </location>
</feature>
<dbReference type="InterPro" id="IPR057893">
    <property type="entry name" value="LRV_2"/>
</dbReference>
<feature type="domain" description="DUF7937" evidence="4">
    <location>
        <begin position="82"/>
        <end position="489"/>
    </location>
</feature>
<feature type="transmembrane region" description="Helical" evidence="2">
    <location>
        <begin position="83"/>
        <end position="103"/>
    </location>
</feature>
<evidence type="ECO:0000259" key="4">
    <source>
        <dbReference type="Pfam" id="PF25592"/>
    </source>
</evidence>
<dbReference type="Pfam" id="PF25591">
    <property type="entry name" value="LRV_2"/>
    <property type="match status" value="1"/>
</dbReference>
<feature type="compositionally biased region" description="Low complexity" evidence="1">
    <location>
        <begin position="502"/>
        <end position="540"/>
    </location>
</feature>
<dbReference type="Pfam" id="PF25592">
    <property type="entry name" value="DUF7937"/>
    <property type="match status" value="1"/>
</dbReference>
<evidence type="ECO:0000313" key="5">
    <source>
        <dbReference type="EMBL" id="WZP14875.1"/>
    </source>
</evidence>
<feature type="transmembrane region" description="Helical" evidence="2">
    <location>
        <begin position="460"/>
        <end position="482"/>
    </location>
</feature>
<keyword evidence="6" id="KW-1185">Reference proteome</keyword>
<proteinExistence type="predicted"/>
<evidence type="ECO:0000256" key="2">
    <source>
        <dbReference type="SAM" id="Phobius"/>
    </source>
</evidence>
<keyword evidence="2" id="KW-1133">Transmembrane helix</keyword>
<keyword evidence="2" id="KW-0472">Membrane</keyword>
<dbReference type="RefSeq" id="WP_342022532.1">
    <property type="nucleotide sequence ID" value="NZ_CP151657.1"/>
</dbReference>
<dbReference type="EMBL" id="CP151657">
    <property type="protein sequence ID" value="WZP14875.1"/>
    <property type="molecule type" value="Genomic_DNA"/>
</dbReference>
<dbReference type="InterPro" id="IPR057697">
    <property type="entry name" value="DUF7937"/>
</dbReference>
<evidence type="ECO:0000313" key="6">
    <source>
        <dbReference type="Proteomes" id="UP001448858"/>
    </source>
</evidence>
<evidence type="ECO:0000259" key="3">
    <source>
        <dbReference type="Pfam" id="PF25591"/>
    </source>
</evidence>
<feature type="region of interest" description="Disordered" evidence="1">
    <location>
        <begin position="501"/>
        <end position="625"/>
    </location>
</feature>
<feature type="transmembrane region" description="Helical" evidence="2">
    <location>
        <begin position="297"/>
        <end position="314"/>
    </location>
</feature>
<feature type="compositionally biased region" description="Low complexity" evidence="1">
    <location>
        <begin position="571"/>
        <end position="588"/>
    </location>
</feature>